<dbReference type="RefSeq" id="WP_093834236.1">
    <property type="nucleotide sequence ID" value="NZ_FOLQ01000031.1"/>
</dbReference>
<evidence type="ECO:0000313" key="2">
    <source>
        <dbReference type="Proteomes" id="UP000198598"/>
    </source>
</evidence>
<accession>A0A1I2GBS8</accession>
<protein>
    <submittedName>
        <fullName evidence="1">Uncharacterized protein</fullName>
    </submittedName>
</protein>
<evidence type="ECO:0000313" key="1">
    <source>
        <dbReference type="EMBL" id="SFF14579.1"/>
    </source>
</evidence>
<reference evidence="1 2" key="1">
    <citation type="submission" date="2016-10" db="EMBL/GenBank/DDBJ databases">
        <authorList>
            <person name="de Groot N.N."/>
        </authorList>
    </citation>
    <scope>NUCLEOTIDE SEQUENCE [LARGE SCALE GENOMIC DNA]</scope>
    <source>
        <strain evidence="1 2">DSM 26130</strain>
    </source>
</reference>
<organism evidence="1 2">
    <name type="scientific">Spirosoma endophyticum</name>
    <dbReference type="NCBI Taxonomy" id="662367"/>
    <lineage>
        <taxon>Bacteria</taxon>
        <taxon>Pseudomonadati</taxon>
        <taxon>Bacteroidota</taxon>
        <taxon>Cytophagia</taxon>
        <taxon>Cytophagales</taxon>
        <taxon>Cytophagaceae</taxon>
        <taxon>Spirosoma</taxon>
    </lineage>
</organism>
<dbReference type="EMBL" id="FOLQ01000031">
    <property type="protein sequence ID" value="SFF14579.1"/>
    <property type="molecule type" value="Genomic_DNA"/>
</dbReference>
<proteinExistence type="predicted"/>
<keyword evidence="2" id="KW-1185">Reference proteome</keyword>
<dbReference type="AlphaFoldDB" id="A0A1I2GBS8"/>
<name>A0A1I2GBS8_9BACT</name>
<dbReference type="Proteomes" id="UP000198598">
    <property type="component" value="Unassembled WGS sequence"/>
</dbReference>
<dbReference type="OrthoDB" id="969100at2"/>
<gene>
    <name evidence="1" type="ORF">SAMN05216167_1315</name>
</gene>
<sequence>MYADLYAQFYQDVIESFNDYMAVKDQTPIGKKDDIRKGMDAARSLYHFGEFYADYFNRDFALDVKKYLISKCADYLTLEAVANASKHSKLTRGKPQLSSSKKISEIIATVIFEDEQGKYNHNEKIVQLTLEDGSKRDLDDILTNVINMWYEVLYNDKILPRQLYYSSNKNKKVSRKEAKKVNVEITVQGDYSFGFEFRKYDDETGNVVKLVGEKIVNFDIPHPETSEVLKATITFSNYEHHHMLQLKTHAEKELYYNEVIRKKGFVATGSGIRYKFPPR</sequence>